<dbReference type="PANTHER" id="PTHR43648:SF1">
    <property type="entry name" value="ELECTRON TRANSFER FLAVOPROTEIN BETA SUBUNIT LYSINE METHYLTRANSFERASE"/>
    <property type="match status" value="1"/>
</dbReference>
<proteinExistence type="inferred from homology"/>
<dbReference type="PANTHER" id="PTHR43648">
    <property type="entry name" value="ELECTRON TRANSFER FLAVOPROTEIN BETA SUBUNIT LYSINE METHYLTRANSFERASE"/>
    <property type="match status" value="1"/>
</dbReference>
<reference evidence="6 7" key="1">
    <citation type="journal article" date="2017" name="Curr. Biol.">
        <title>Genome architecture and evolution of a unichromosomal asexual nematode.</title>
        <authorList>
            <person name="Fradin H."/>
            <person name="Zegar C."/>
            <person name="Gutwein M."/>
            <person name="Lucas J."/>
            <person name="Kovtun M."/>
            <person name="Corcoran D."/>
            <person name="Baugh L.R."/>
            <person name="Kiontke K."/>
            <person name="Gunsalus K."/>
            <person name="Fitch D.H."/>
            <person name="Piano F."/>
        </authorList>
    </citation>
    <scope>NUCLEOTIDE SEQUENCE [LARGE SCALE GENOMIC DNA]</scope>
    <source>
        <strain evidence="6">PF1309</strain>
    </source>
</reference>
<dbReference type="AlphaFoldDB" id="A0A2A2LN28"/>
<dbReference type="InterPro" id="IPR019410">
    <property type="entry name" value="Methyltransf_16"/>
</dbReference>
<dbReference type="Pfam" id="PF10294">
    <property type="entry name" value="Methyltransf_16"/>
    <property type="match status" value="1"/>
</dbReference>
<sequence length="240" mass="27289">MHSLKMGARRIARWIMKNTVVSRESLTPEIALRLITETCPLWMATPDKCPFPNPYWAFYWPGGQAATRYILDNKKEFSGKTVFDFGAGCGSASIASAMVGTRSIANDIDSVITVALVSIALNYRLNKLSDANVQYTNKNFLSPMEIDNFPKDSIIVLGDMFYDTDFTELTLKWLARLQKERGTRALVGDPDRHPMADRNYAKSYSVKFSRIPLVDYPLPDYIIREHYGFNTAKVYELVFN</sequence>
<dbReference type="SUPFAM" id="SSF53335">
    <property type="entry name" value="S-adenosyl-L-methionine-dependent methyltransferases"/>
    <property type="match status" value="1"/>
</dbReference>
<gene>
    <name evidence="6" type="ORF">WR25_15416</name>
</gene>
<evidence type="ECO:0000256" key="5">
    <source>
        <dbReference type="ARBA" id="ARBA00042266"/>
    </source>
</evidence>
<dbReference type="GO" id="GO:0016279">
    <property type="term" value="F:protein-lysine N-methyltransferase activity"/>
    <property type="evidence" value="ECO:0007669"/>
    <property type="project" value="TreeGrafter"/>
</dbReference>
<dbReference type="Gene3D" id="3.40.50.150">
    <property type="entry name" value="Vaccinia Virus protein VP39"/>
    <property type="match status" value="1"/>
</dbReference>
<comment type="caution">
    <text evidence="6">The sequence shown here is derived from an EMBL/GenBank/DDBJ whole genome shotgun (WGS) entry which is preliminary data.</text>
</comment>
<keyword evidence="7" id="KW-1185">Reference proteome</keyword>
<evidence type="ECO:0000256" key="1">
    <source>
        <dbReference type="ARBA" id="ARBA00022603"/>
    </source>
</evidence>
<evidence type="ECO:0000313" key="7">
    <source>
        <dbReference type="Proteomes" id="UP000218231"/>
    </source>
</evidence>
<dbReference type="EMBL" id="LIAE01006555">
    <property type="protein sequence ID" value="PAV87653.1"/>
    <property type="molecule type" value="Genomic_DNA"/>
</dbReference>
<evidence type="ECO:0000313" key="6">
    <source>
        <dbReference type="EMBL" id="PAV87653.1"/>
    </source>
</evidence>
<accession>A0A2A2LN28</accession>
<organism evidence="6 7">
    <name type="scientific">Diploscapter pachys</name>
    <dbReference type="NCBI Taxonomy" id="2018661"/>
    <lineage>
        <taxon>Eukaryota</taxon>
        <taxon>Metazoa</taxon>
        <taxon>Ecdysozoa</taxon>
        <taxon>Nematoda</taxon>
        <taxon>Chromadorea</taxon>
        <taxon>Rhabditida</taxon>
        <taxon>Rhabditina</taxon>
        <taxon>Rhabditomorpha</taxon>
        <taxon>Rhabditoidea</taxon>
        <taxon>Rhabditidae</taxon>
        <taxon>Diploscapter</taxon>
    </lineage>
</organism>
<evidence type="ECO:0000256" key="3">
    <source>
        <dbReference type="ARBA" id="ARBA00037932"/>
    </source>
</evidence>
<dbReference type="InterPro" id="IPR050078">
    <property type="entry name" value="Ribosomal_L11_MeTrfase_PrmA"/>
</dbReference>
<evidence type="ECO:0000256" key="2">
    <source>
        <dbReference type="ARBA" id="ARBA00022679"/>
    </source>
</evidence>
<dbReference type="InterPro" id="IPR029063">
    <property type="entry name" value="SAM-dependent_MTases_sf"/>
</dbReference>
<protein>
    <recommendedName>
        <fullName evidence="5">ETFB lysine methyltransferase</fullName>
    </recommendedName>
    <alternativeName>
        <fullName evidence="4">Protein N-lysine methyltransferase METTL20</fullName>
    </alternativeName>
</protein>
<comment type="similarity">
    <text evidence="3">Belongs to the methyltransferase superfamily. ETFBKMT family.</text>
</comment>
<keyword evidence="1" id="KW-0489">Methyltransferase</keyword>
<dbReference type="OrthoDB" id="194386at2759"/>
<keyword evidence="2" id="KW-0808">Transferase</keyword>
<name>A0A2A2LN28_9BILA</name>
<dbReference type="GO" id="GO:0032259">
    <property type="term" value="P:methylation"/>
    <property type="evidence" value="ECO:0007669"/>
    <property type="project" value="UniProtKB-KW"/>
</dbReference>
<dbReference type="STRING" id="2018661.A0A2A2LN28"/>
<dbReference type="Proteomes" id="UP000218231">
    <property type="component" value="Unassembled WGS sequence"/>
</dbReference>
<dbReference type="GO" id="GO:0005759">
    <property type="term" value="C:mitochondrial matrix"/>
    <property type="evidence" value="ECO:0007669"/>
    <property type="project" value="TreeGrafter"/>
</dbReference>
<evidence type="ECO:0000256" key="4">
    <source>
        <dbReference type="ARBA" id="ARBA00041867"/>
    </source>
</evidence>